<dbReference type="PANTHER" id="PTHR43527">
    <property type="entry name" value="4-DIPHOSPHOCYTIDYL-2-C-METHYL-D-ERYTHRITOL KINASE, CHLOROPLASTIC"/>
    <property type="match status" value="1"/>
</dbReference>
<evidence type="ECO:0000313" key="13">
    <source>
        <dbReference type="EMBL" id="MBC3473717.1"/>
    </source>
</evidence>
<dbReference type="Proteomes" id="UP000628137">
    <property type="component" value="Unassembled WGS sequence"/>
</dbReference>
<evidence type="ECO:0000256" key="4">
    <source>
        <dbReference type="ARBA" id="ARBA00022679"/>
    </source>
</evidence>
<evidence type="ECO:0000256" key="2">
    <source>
        <dbReference type="ARBA" id="ARBA00012052"/>
    </source>
</evidence>
<evidence type="ECO:0000256" key="3">
    <source>
        <dbReference type="ARBA" id="ARBA00017473"/>
    </source>
</evidence>
<evidence type="ECO:0000313" key="15">
    <source>
        <dbReference type="Proteomes" id="UP000628137"/>
    </source>
</evidence>
<proteinExistence type="inferred from homology"/>
<dbReference type="SUPFAM" id="SSF55060">
    <property type="entry name" value="GHMP Kinase, C-terminal domain"/>
    <property type="match status" value="1"/>
</dbReference>
<reference evidence="13" key="2">
    <citation type="submission" date="2020-07" db="EMBL/GenBank/DDBJ databases">
        <authorList>
            <person name="Lood C."/>
            <person name="Girard L."/>
        </authorList>
    </citation>
    <scope>NUCLEOTIDE SEQUENCE</scope>
    <source>
        <strain evidence="13">RW4S2</strain>
    </source>
</reference>
<evidence type="ECO:0000259" key="11">
    <source>
        <dbReference type="Pfam" id="PF00288"/>
    </source>
</evidence>
<feature type="domain" description="GHMP kinase N-terminal" evidence="11">
    <location>
        <begin position="66"/>
        <end position="143"/>
    </location>
</feature>
<comment type="caution">
    <text evidence="13">The sequence shown here is derived from an EMBL/GenBank/DDBJ whole genome shotgun (WGS) entry which is preliminary data.</text>
</comment>
<sequence length="286" mass="31034">MHTLTLPAPAKLNLWLHIIGRRPDGYHELETVFQFLDHGDELSFALREDGVIRLHTEIEAVPHDSNLIVRAARKLQEQSGTRLGADIWLTKVLPMGGGIGGGSSDAATTLLALAHLWQLDWDEDRLAALGLSLGADVPVFVRGHAAFAQGVGEQLTPVDPEEPWYVVLVPQVSVSTVEIFSHPQLTRDSLPLKMRPVPKGNSRNDCQPVVEQNYPEVRNALNSLGKFTEARLTGTGSCVFGAFPSKAEADTVLALLSATQTGFVAKGSNISMLHRKLQSLVKKSSA</sequence>
<reference evidence="13 15" key="1">
    <citation type="journal article" date="2020" name="Microorganisms">
        <title>Reliable Identification of Environmental Pseudomonas Isolates Using the rpoD Gene.</title>
        <authorList>
            <consortium name="The Broad Institute Genome Sequencing Platform"/>
            <person name="Girard L."/>
            <person name="Lood C."/>
            <person name="Rokni-Zadeh H."/>
            <person name="van Noort V."/>
            <person name="Lavigne R."/>
            <person name="De Mot R."/>
        </authorList>
    </citation>
    <scope>NUCLEOTIDE SEQUENCE</scope>
    <source>
        <strain evidence="13 15">RW4S2</strain>
    </source>
</reference>
<dbReference type="GO" id="GO:0019288">
    <property type="term" value="P:isopentenyl diphosphate biosynthetic process, methylerythritol 4-phosphate pathway"/>
    <property type="evidence" value="ECO:0007669"/>
    <property type="project" value="UniProtKB-UniRule"/>
</dbReference>
<dbReference type="GO" id="GO:0050515">
    <property type="term" value="F:4-(cytidine 5'-diphospho)-2-C-methyl-D-erythritol kinase activity"/>
    <property type="evidence" value="ECO:0007669"/>
    <property type="project" value="UniProtKB-UniRule"/>
</dbReference>
<comment type="function">
    <text evidence="10">Catalyzes the phosphorylation of the position 2 hydroxy group of 4-diphosphocytidyl-2C-methyl-D-erythritol.</text>
</comment>
<feature type="binding site" evidence="10">
    <location>
        <begin position="94"/>
        <end position="104"/>
    </location>
    <ligand>
        <name>ATP</name>
        <dbReference type="ChEBI" id="CHEBI:30616"/>
    </ligand>
</feature>
<dbReference type="EC" id="2.7.1.148" evidence="2 10"/>
<dbReference type="InterPro" id="IPR004424">
    <property type="entry name" value="IspE"/>
</dbReference>
<comment type="pathway">
    <text evidence="10">Isoprenoid biosynthesis; isopentenyl diphosphate biosynthesis via DXP pathway; isopentenyl diphosphate from 1-deoxy-D-xylulose 5-phosphate: step 3/6.</text>
</comment>
<evidence type="ECO:0000256" key="5">
    <source>
        <dbReference type="ARBA" id="ARBA00022741"/>
    </source>
</evidence>
<dbReference type="PIRSF" id="PIRSF010376">
    <property type="entry name" value="IspE"/>
    <property type="match status" value="1"/>
</dbReference>
<evidence type="ECO:0000256" key="6">
    <source>
        <dbReference type="ARBA" id="ARBA00022777"/>
    </source>
</evidence>
<dbReference type="InterPro" id="IPR006204">
    <property type="entry name" value="GHMP_kinase_N_dom"/>
</dbReference>
<dbReference type="EMBL" id="JABWRP010000034">
    <property type="protein sequence ID" value="MBC3473717.1"/>
    <property type="molecule type" value="Genomic_DNA"/>
</dbReference>
<reference evidence="14" key="3">
    <citation type="submission" date="2021-06" db="EMBL/GenBank/DDBJ databases">
        <title>Updating the genus Pseudomonas: Description of 43 new species and partition of the Pseudomonas putida group.</title>
        <authorList>
            <person name="Girard L."/>
            <person name="Lood C."/>
            <person name="Vandamme P."/>
            <person name="Rokni-Zadeh H."/>
            <person name="Van Noort V."/>
            <person name="Hofte M."/>
            <person name="Lavigne R."/>
            <person name="De Mot R."/>
        </authorList>
    </citation>
    <scope>NUCLEOTIDE SEQUENCE</scope>
    <source>
        <strain evidence="14">RW4S2</strain>
    </source>
</reference>
<dbReference type="RefSeq" id="WP_186604743.1">
    <property type="nucleotide sequence ID" value="NZ_JABWRP020000031.1"/>
</dbReference>
<feature type="active site" evidence="10">
    <location>
        <position position="136"/>
    </location>
</feature>
<keyword evidence="6 10" id="KW-0418">Kinase</keyword>
<keyword evidence="4 10" id="KW-0808">Transferase</keyword>
<dbReference type="FunFam" id="3.30.230.10:FF:000022">
    <property type="entry name" value="4-diphosphocytidyl-2-C-methyl-D-erythritol kinase"/>
    <property type="match status" value="1"/>
</dbReference>
<dbReference type="GO" id="GO:0016114">
    <property type="term" value="P:terpenoid biosynthetic process"/>
    <property type="evidence" value="ECO:0007669"/>
    <property type="project" value="UniProtKB-UniRule"/>
</dbReference>
<evidence type="ECO:0000256" key="9">
    <source>
        <dbReference type="ARBA" id="ARBA00032554"/>
    </source>
</evidence>
<gene>
    <name evidence="10 13" type="primary">ispE</name>
    <name evidence="14" type="ORF">HU738_024920</name>
    <name evidence="13" type="ORF">HU738_24450</name>
</gene>
<evidence type="ECO:0000256" key="7">
    <source>
        <dbReference type="ARBA" id="ARBA00022840"/>
    </source>
</evidence>
<dbReference type="Pfam" id="PF00288">
    <property type="entry name" value="GHMP_kinases_N"/>
    <property type="match status" value="1"/>
</dbReference>
<dbReference type="AlphaFoldDB" id="A0A923K7I2"/>
<name>A0A923K7I2_9PSED</name>
<dbReference type="InterPro" id="IPR014721">
    <property type="entry name" value="Ribsml_uS5_D2-typ_fold_subgr"/>
</dbReference>
<evidence type="ECO:0000259" key="12">
    <source>
        <dbReference type="Pfam" id="PF08544"/>
    </source>
</evidence>
<feature type="active site" evidence="10">
    <location>
        <position position="11"/>
    </location>
</feature>
<dbReference type="SUPFAM" id="SSF54211">
    <property type="entry name" value="Ribosomal protein S5 domain 2-like"/>
    <property type="match status" value="1"/>
</dbReference>
<feature type="domain" description="GHMP kinase C-terminal" evidence="12">
    <location>
        <begin position="202"/>
        <end position="254"/>
    </location>
</feature>
<keyword evidence="8 10" id="KW-0414">Isoprene biosynthesis</keyword>
<dbReference type="GO" id="GO:0005524">
    <property type="term" value="F:ATP binding"/>
    <property type="evidence" value="ECO:0007669"/>
    <property type="project" value="UniProtKB-UniRule"/>
</dbReference>
<evidence type="ECO:0000256" key="10">
    <source>
        <dbReference type="HAMAP-Rule" id="MF_00061"/>
    </source>
</evidence>
<protein>
    <recommendedName>
        <fullName evidence="3 10">4-diphosphocytidyl-2-C-methyl-D-erythritol kinase</fullName>
        <shortName evidence="10">CMK</shortName>
        <ecNumber evidence="2 10">2.7.1.148</ecNumber>
    </recommendedName>
    <alternativeName>
        <fullName evidence="9 10">4-(cytidine-5'-diphospho)-2-C-methyl-D-erythritol kinase</fullName>
    </alternativeName>
</protein>
<dbReference type="EMBL" id="JABWRP020000031">
    <property type="protein sequence ID" value="MBV4544302.1"/>
    <property type="molecule type" value="Genomic_DNA"/>
</dbReference>
<organism evidence="13">
    <name type="scientific">Pseudomonas vlassakiae</name>
    <dbReference type="NCBI Taxonomy" id="485888"/>
    <lineage>
        <taxon>Bacteria</taxon>
        <taxon>Pseudomonadati</taxon>
        <taxon>Pseudomonadota</taxon>
        <taxon>Gammaproteobacteria</taxon>
        <taxon>Pseudomonadales</taxon>
        <taxon>Pseudomonadaceae</taxon>
        <taxon>Pseudomonas</taxon>
    </lineage>
</organism>
<keyword evidence="5 10" id="KW-0547">Nucleotide-binding</keyword>
<evidence type="ECO:0000256" key="8">
    <source>
        <dbReference type="ARBA" id="ARBA00023229"/>
    </source>
</evidence>
<dbReference type="Pfam" id="PF08544">
    <property type="entry name" value="GHMP_kinases_C"/>
    <property type="match status" value="1"/>
</dbReference>
<dbReference type="InterPro" id="IPR020568">
    <property type="entry name" value="Ribosomal_Su5_D2-typ_SF"/>
</dbReference>
<comment type="similarity">
    <text evidence="1 10">Belongs to the GHMP kinase family. IspE subfamily.</text>
</comment>
<comment type="catalytic activity">
    <reaction evidence="10">
        <text>4-CDP-2-C-methyl-D-erythritol + ATP = 4-CDP-2-C-methyl-D-erythritol 2-phosphate + ADP + H(+)</text>
        <dbReference type="Rhea" id="RHEA:18437"/>
        <dbReference type="ChEBI" id="CHEBI:15378"/>
        <dbReference type="ChEBI" id="CHEBI:30616"/>
        <dbReference type="ChEBI" id="CHEBI:57823"/>
        <dbReference type="ChEBI" id="CHEBI:57919"/>
        <dbReference type="ChEBI" id="CHEBI:456216"/>
        <dbReference type="EC" id="2.7.1.148"/>
    </reaction>
</comment>
<dbReference type="Gene3D" id="3.30.70.890">
    <property type="entry name" value="GHMP kinase, C-terminal domain"/>
    <property type="match status" value="1"/>
</dbReference>
<accession>A0A923K7I2</accession>
<evidence type="ECO:0000313" key="14">
    <source>
        <dbReference type="EMBL" id="MBV4544302.1"/>
    </source>
</evidence>
<dbReference type="Gene3D" id="3.30.230.10">
    <property type="match status" value="1"/>
</dbReference>
<keyword evidence="15" id="KW-1185">Reference proteome</keyword>
<evidence type="ECO:0000256" key="1">
    <source>
        <dbReference type="ARBA" id="ARBA00009684"/>
    </source>
</evidence>
<dbReference type="InterPro" id="IPR036554">
    <property type="entry name" value="GHMP_kinase_C_sf"/>
</dbReference>
<dbReference type="NCBIfam" id="TIGR00154">
    <property type="entry name" value="ispE"/>
    <property type="match status" value="1"/>
</dbReference>
<keyword evidence="7 10" id="KW-0067">ATP-binding</keyword>
<dbReference type="InterPro" id="IPR013750">
    <property type="entry name" value="GHMP_kinase_C_dom"/>
</dbReference>
<dbReference type="PANTHER" id="PTHR43527:SF2">
    <property type="entry name" value="4-DIPHOSPHOCYTIDYL-2-C-METHYL-D-ERYTHRITOL KINASE, CHLOROPLASTIC"/>
    <property type="match status" value="1"/>
</dbReference>
<dbReference type="HAMAP" id="MF_00061">
    <property type="entry name" value="IspE"/>
    <property type="match status" value="1"/>
</dbReference>